<accession>A0A8B6FYI6</accession>
<evidence type="ECO:0000313" key="2">
    <source>
        <dbReference type="Proteomes" id="UP000596742"/>
    </source>
</evidence>
<dbReference type="OrthoDB" id="10033767at2759"/>
<evidence type="ECO:0000313" key="1">
    <source>
        <dbReference type="EMBL" id="VDI56462.1"/>
    </source>
</evidence>
<dbReference type="Proteomes" id="UP000596742">
    <property type="component" value="Unassembled WGS sequence"/>
</dbReference>
<comment type="caution">
    <text evidence="1">The sequence shown here is derived from an EMBL/GenBank/DDBJ whole genome shotgun (WGS) entry which is preliminary data.</text>
</comment>
<keyword evidence="2" id="KW-1185">Reference proteome</keyword>
<gene>
    <name evidence="1" type="ORF">MGAL_10B049020</name>
</gene>
<sequence length="545" mass="61494">MDKAIGDTEVNTPIDYALTNGNFSAKLSTSENSDEPFTIDNNEPLTTALEFHPGIKYLYFTVNIDSNNNDVPSDTISNSNNSKIKDAYSILMNMRGNKQHASLIPSDNAMRFTKKDKLYNKVCEHLSKHKCFFPNSMGKDDVKKNVLIIVNTLWYMDGNYQKIVDRSYHDNTIATIPKRLLSYKFSSTWEIKDDLENLSLAMNSYASYLDKKKCTPTKTTEMRPTPKTDLINDITKDLPENSPVPSESTVLFSFVPKHAHTKAAKLYTSKVPLQYKVKTRQLRTSHVDEHYCNALFQYAREYAVQYREKTAFICVDDKCKIDFGEPGQYIQTGVRDGGPDHRLTYHFVKLDLIVLFKKLNLDTLIAVRTAPGHSWLNPAERVMSILNLAIQNCALTRAETGSNFEQVLKSANSMSEIRTKATKCPGLKEAWIGSAKAVTEILDNRTSRLTLKEKPFTVEEAVTAEDVEDFESQIQQVVDASIQKGKYQQQHLKSKEGDALEGTVTVRLQITCETPVEYSFYASTLGRQDICAHCGASGAQKDQDL</sequence>
<name>A0A8B6FYI6_MYTGA</name>
<proteinExistence type="predicted"/>
<dbReference type="EMBL" id="UYJE01007612">
    <property type="protein sequence ID" value="VDI56462.1"/>
    <property type="molecule type" value="Genomic_DNA"/>
</dbReference>
<dbReference type="AlphaFoldDB" id="A0A8B6FYI6"/>
<reference evidence="1" key="1">
    <citation type="submission" date="2018-11" db="EMBL/GenBank/DDBJ databases">
        <authorList>
            <person name="Alioto T."/>
            <person name="Alioto T."/>
        </authorList>
    </citation>
    <scope>NUCLEOTIDE SEQUENCE</scope>
</reference>
<organism evidence="1 2">
    <name type="scientific">Mytilus galloprovincialis</name>
    <name type="common">Mediterranean mussel</name>
    <dbReference type="NCBI Taxonomy" id="29158"/>
    <lineage>
        <taxon>Eukaryota</taxon>
        <taxon>Metazoa</taxon>
        <taxon>Spiralia</taxon>
        <taxon>Lophotrochozoa</taxon>
        <taxon>Mollusca</taxon>
        <taxon>Bivalvia</taxon>
        <taxon>Autobranchia</taxon>
        <taxon>Pteriomorphia</taxon>
        <taxon>Mytilida</taxon>
        <taxon>Mytiloidea</taxon>
        <taxon>Mytilidae</taxon>
        <taxon>Mytilinae</taxon>
        <taxon>Mytilus</taxon>
    </lineage>
</organism>
<protein>
    <submittedName>
        <fullName evidence="1">Uncharacterized protein</fullName>
    </submittedName>
</protein>